<proteinExistence type="predicted"/>
<sequence length="59" mass="7151">MEQPIQRERRAHRRYRWAERFERNACFEEDKRFRVHLAGVPEVLLQWLTSLQAAEAVLG</sequence>
<evidence type="ECO:0008006" key="3">
    <source>
        <dbReference type="Google" id="ProtNLM"/>
    </source>
</evidence>
<evidence type="ECO:0000313" key="2">
    <source>
        <dbReference type="Proteomes" id="UP001054846"/>
    </source>
</evidence>
<gene>
    <name evidence="1" type="ORF">ISF26_09850</name>
</gene>
<dbReference type="Proteomes" id="UP001054846">
    <property type="component" value="Chromosome"/>
</dbReference>
<dbReference type="RefSeq" id="WP_230843724.1">
    <property type="nucleotide sequence ID" value="NZ_CP063845.1"/>
</dbReference>
<protein>
    <recommendedName>
        <fullName evidence="3">Transposase</fullName>
    </recommendedName>
</protein>
<keyword evidence="2" id="KW-1185">Reference proteome</keyword>
<reference evidence="1 2" key="1">
    <citation type="journal article" date="2021" name="Genome Biol. Evol.">
        <title>Complete Genome Sequencing of a Novel Gloeobacter Species from a Waterfall Cave in Mexico.</title>
        <authorList>
            <person name="Saw J.H."/>
            <person name="Cardona T."/>
            <person name="Montejano G."/>
        </authorList>
    </citation>
    <scope>NUCLEOTIDE SEQUENCE [LARGE SCALE GENOMIC DNA]</scope>
    <source>
        <strain evidence="1">MG652769</strain>
    </source>
</reference>
<evidence type="ECO:0000313" key="1">
    <source>
        <dbReference type="EMBL" id="UFP96487.1"/>
    </source>
</evidence>
<organism evidence="1 2">
    <name type="scientific">Gloeobacter morelensis MG652769</name>
    <dbReference type="NCBI Taxonomy" id="2781736"/>
    <lineage>
        <taxon>Bacteria</taxon>
        <taxon>Bacillati</taxon>
        <taxon>Cyanobacteriota</taxon>
        <taxon>Cyanophyceae</taxon>
        <taxon>Gloeobacterales</taxon>
        <taxon>Gloeobacteraceae</taxon>
        <taxon>Gloeobacter</taxon>
        <taxon>Gloeobacter morelensis</taxon>
    </lineage>
</organism>
<dbReference type="EMBL" id="CP063845">
    <property type="protein sequence ID" value="UFP96487.1"/>
    <property type="molecule type" value="Genomic_DNA"/>
</dbReference>
<accession>A0ABY3PSM7</accession>
<name>A0ABY3PSM7_9CYAN</name>